<evidence type="ECO:0000313" key="2">
    <source>
        <dbReference type="Proteomes" id="UP000183832"/>
    </source>
</evidence>
<reference evidence="1 2" key="1">
    <citation type="submission" date="2015-04" db="EMBL/GenBank/DDBJ databases">
        <authorList>
            <person name="Syromyatnikov M.Y."/>
            <person name="Popov V.N."/>
        </authorList>
    </citation>
    <scope>NUCLEOTIDE SEQUENCE [LARGE SCALE GENOMIC DNA]</scope>
</reference>
<keyword evidence="2" id="KW-1185">Reference proteome</keyword>
<evidence type="ECO:0000313" key="1">
    <source>
        <dbReference type="EMBL" id="CRK97605.1"/>
    </source>
</evidence>
<name>A0A1J1IBE8_9DIPT</name>
<accession>A0A1J1IBE8</accession>
<sequence length="71" mass="8422">MKLFNPSCNQKLKFQLMLQAFHENIPMRTRVLYIVDFCMLPFVLKSSEISRKFHKLMTLRGNLSLKCACLR</sequence>
<dbReference type="EMBL" id="CVRI01000047">
    <property type="protein sequence ID" value="CRK97605.1"/>
    <property type="molecule type" value="Genomic_DNA"/>
</dbReference>
<gene>
    <name evidence="1" type="ORF">CLUMA_CG010991</name>
</gene>
<protein>
    <submittedName>
        <fullName evidence="1">CLUMA_CG010991, isoform A</fullName>
    </submittedName>
</protein>
<proteinExistence type="predicted"/>
<organism evidence="1 2">
    <name type="scientific">Clunio marinus</name>
    <dbReference type="NCBI Taxonomy" id="568069"/>
    <lineage>
        <taxon>Eukaryota</taxon>
        <taxon>Metazoa</taxon>
        <taxon>Ecdysozoa</taxon>
        <taxon>Arthropoda</taxon>
        <taxon>Hexapoda</taxon>
        <taxon>Insecta</taxon>
        <taxon>Pterygota</taxon>
        <taxon>Neoptera</taxon>
        <taxon>Endopterygota</taxon>
        <taxon>Diptera</taxon>
        <taxon>Nematocera</taxon>
        <taxon>Chironomoidea</taxon>
        <taxon>Chironomidae</taxon>
        <taxon>Clunio</taxon>
    </lineage>
</organism>
<dbReference type="Proteomes" id="UP000183832">
    <property type="component" value="Unassembled WGS sequence"/>
</dbReference>
<dbReference type="AlphaFoldDB" id="A0A1J1IBE8"/>